<evidence type="ECO:0000313" key="2">
    <source>
        <dbReference type="Proteomes" id="UP001611162"/>
    </source>
</evidence>
<dbReference type="RefSeq" id="WP_397614329.1">
    <property type="nucleotide sequence ID" value="NZ_JBIRRB010000011.1"/>
</dbReference>
<sequence>MPEHRHFYVWDMLLELPAYGPYVAGGRAGLQGRTHSVAVLSQAELELNIIRDLAAKEGCDPEGVTVLRFVYSEVPSV</sequence>
<dbReference type="Proteomes" id="UP001611162">
    <property type="component" value="Unassembled WGS sequence"/>
</dbReference>
<keyword evidence="2" id="KW-1185">Reference proteome</keyword>
<dbReference type="EMBL" id="JBIRRB010000011">
    <property type="protein sequence ID" value="MFI0914337.1"/>
    <property type="molecule type" value="Genomic_DNA"/>
</dbReference>
<name>A0ABW7TDD4_9ACTN</name>
<organism evidence="1 2">
    <name type="scientific">Streptomyces abikoensis</name>
    <dbReference type="NCBI Taxonomy" id="97398"/>
    <lineage>
        <taxon>Bacteria</taxon>
        <taxon>Bacillati</taxon>
        <taxon>Actinomycetota</taxon>
        <taxon>Actinomycetes</taxon>
        <taxon>Kitasatosporales</taxon>
        <taxon>Streptomycetaceae</taxon>
        <taxon>Streptomyces</taxon>
    </lineage>
</organism>
<proteinExistence type="predicted"/>
<gene>
    <name evidence="1" type="ORF">ACH4TF_28355</name>
</gene>
<protein>
    <submittedName>
        <fullName evidence="1">Uncharacterized protein</fullName>
    </submittedName>
</protein>
<evidence type="ECO:0000313" key="1">
    <source>
        <dbReference type="EMBL" id="MFI0914337.1"/>
    </source>
</evidence>
<reference evidence="1 2" key="1">
    <citation type="submission" date="2024-10" db="EMBL/GenBank/DDBJ databases">
        <title>The Natural Products Discovery Center: Release of the First 8490 Sequenced Strains for Exploring Actinobacteria Biosynthetic Diversity.</title>
        <authorList>
            <person name="Kalkreuter E."/>
            <person name="Kautsar S.A."/>
            <person name="Yang D."/>
            <person name="Bader C.D."/>
            <person name="Teijaro C.N."/>
            <person name="Fluegel L."/>
            <person name="Davis C.M."/>
            <person name="Simpson J.R."/>
            <person name="Lauterbach L."/>
            <person name="Steele A.D."/>
            <person name="Gui C."/>
            <person name="Meng S."/>
            <person name="Li G."/>
            <person name="Viehrig K."/>
            <person name="Ye F."/>
            <person name="Su P."/>
            <person name="Kiefer A.F."/>
            <person name="Nichols A."/>
            <person name="Cepeda A.J."/>
            <person name="Yan W."/>
            <person name="Fan B."/>
            <person name="Jiang Y."/>
            <person name="Adhikari A."/>
            <person name="Zheng C.-J."/>
            <person name="Schuster L."/>
            <person name="Cowan T.M."/>
            <person name="Smanski M.J."/>
            <person name="Chevrette M.G."/>
            <person name="De Carvalho L.P.S."/>
            <person name="Shen B."/>
        </authorList>
    </citation>
    <scope>NUCLEOTIDE SEQUENCE [LARGE SCALE GENOMIC DNA]</scope>
    <source>
        <strain evidence="1 2">NPDC020979</strain>
    </source>
</reference>
<accession>A0ABW7TDD4</accession>
<comment type="caution">
    <text evidence="1">The sequence shown here is derived from an EMBL/GenBank/DDBJ whole genome shotgun (WGS) entry which is preliminary data.</text>
</comment>